<feature type="compositionally biased region" description="Basic residues" evidence="2">
    <location>
        <begin position="9"/>
        <end position="19"/>
    </location>
</feature>
<keyword evidence="1" id="KW-0175">Coiled coil</keyword>
<evidence type="ECO:0000313" key="4">
    <source>
        <dbReference type="WBParaSite" id="L893_g29238.t1"/>
    </source>
</evidence>
<proteinExistence type="predicted"/>
<dbReference type="Proteomes" id="UP000095287">
    <property type="component" value="Unplaced"/>
</dbReference>
<feature type="compositionally biased region" description="Basic and acidic residues" evidence="2">
    <location>
        <begin position="20"/>
        <end position="29"/>
    </location>
</feature>
<protein>
    <submittedName>
        <fullName evidence="4">BZIP domain-containing protein</fullName>
    </submittedName>
</protein>
<dbReference type="WBParaSite" id="L893_g29238.t1">
    <property type="protein sequence ID" value="L893_g29238.t1"/>
    <property type="gene ID" value="L893_g29238"/>
</dbReference>
<organism evidence="3 4">
    <name type="scientific">Steinernema glaseri</name>
    <dbReference type="NCBI Taxonomy" id="37863"/>
    <lineage>
        <taxon>Eukaryota</taxon>
        <taxon>Metazoa</taxon>
        <taxon>Ecdysozoa</taxon>
        <taxon>Nematoda</taxon>
        <taxon>Chromadorea</taxon>
        <taxon>Rhabditida</taxon>
        <taxon>Tylenchina</taxon>
        <taxon>Panagrolaimomorpha</taxon>
        <taxon>Strongyloidoidea</taxon>
        <taxon>Steinernematidae</taxon>
        <taxon>Steinernema</taxon>
    </lineage>
</organism>
<feature type="region of interest" description="Disordered" evidence="2">
    <location>
        <begin position="1"/>
        <end position="29"/>
    </location>
</feature>
<evidence type="ECO:0000313" key="3">
    <source>
        <dbReference type="Proteomes" id="UP000095287"/>
    </source>
</evidence>
<evidence type="ECO:0000256" key="2">
    <source>
        <dbReference type="SAM" id="MobiDB-lite"/>
    </source>
</evidence>
<accession>A0A1I7ZSZ6</accession>
<keyword evidence="3" id="KW-1185">Reference proteome</keyword>
<reference evidence="4" key="1">
    <citation type="submission" date="2016-11" db="UniProtKB">
        <authorList>
            <consortium name="WormBaseParasite"/>
        </authorList>
    </citation>
    <scope>IDENTIFICATION</scope>
</reference>
<dbReference type="AlphaFoldDB" id="A0A1I7ZSZ6"/>
<name>A0A1I7ZSZ6_9BILA</name>
<evidence type="ECO:0000256" key="1">
    <source>
        <dbReference type="SAM" id="Coils"/>
    </source>
</evidence>
<feature type="coiled-coil region" evidence="1">
    <location>
        <begin position="29"/>
        <end position="56"/>
    </location>
</feature>
<sequence>MVGGPNNNRGRRRNGRINRRRADREATEGNRLRAALERIQRESEEMTEQIRVLYAVNTALRELIRELLDAISQSPN</sequence>